<sequence length="118" mass="12516">MRGGYVRGGASPPHSPRRMERGGEEENPPGGRKIRRTTEGEAFTGSVGLVPRVEEWMVEDTPHGEMVPPAARVEAVGMKMAKKKSFAETVRTRNSNEQPGAEGGGTKALGGEKSAEAA</sequence>
<evidence type="ECO:0000313" key="2">
    <source>
        <dbReference type="EMBL" id="MED6208790.1"/>
    </source>
</evidence>
<dbReference type="EMBL" id="JASCZI010241974">
    <property type="protein sequence ID" value="MED6208790.1"/>
    <property type="molecule type" value="Genomic_DNA"/>
</dbReference>
<gene>
    <name evidence="2" type="ORF">PIB30_048521</name>
</gene>
<reference evidence="2 3" key="1">
    <citation type="journal article" date="2023" name="Plants (Basel)">
        <title>Bridging the Gap: Combining Genomics and Transcriptomics Approaches to Understand Stylosanthes scabra, an Orphan Legume from the Brazilian Caatinga.</title>
        <authorList>
            <person name="Ferreira-Neto J.R.C."/>
            <person name="da Silva M.D."/>
            <person name="Binneck E."/>
            <person name="de Melo N.F."/>
            <person name="da Silva R.H."/>
            <person name="de Melo A.L.T.M."/>
            <person name="Pandolfi V."/>
            <person name="Bustamante F.O."/>
            <person name="Brasileiro-Vidal A.C."/>
            <person name="Benko-Iseppon A.M."/>
        </authorList>
    </citation>
    <scope>NUCLEOTIDE SEQUENCE [LARGE SCALE GENOMIC DNA]</scope>
    <source>
        <tissue evidence="2">Leaves</tissue>
    </source>
</reference>
<proteinExistence type="predicted"/>
<protein>
    <submittedName>
        <fullName evidence="2">Uncharacterized protein</fullName>
    </submittedName>
</protein>
<evidence type="ECO:0000313" key="3">
    <source>
        <dbReference type="Proteomes" id="UP001341840"/>
    </source>
</evidence>
<organism evidence="2 3">
    <name type="scientific">Stylosanthes scabra</name>
    <dbReference type="NCBI Taxonomy" id="79078"/>
    <lineage>
        <taxon>Eukaryota</taxon>
        <taxon>Viridiplantae</taxon>
        <taxon>Streptophyta</taxon>
        <taxon>Embryophyta</taxon>
        <taxon>Tracheophyta</taxon>
        <taxon>Spermatophyta</taxon>
        <taxon>Magnoliopsida</taxon>
        <taxon>eudicotyledons</taxon>
        <taxon>Gunneridae</taxon>
        <taxon>Pentapetalae</taxon>
        <taxon>rosids</taxon>
        <taxon>fabids</taxon>
        <taxon>Fabales</taxon>
        <taxon>Fabaceae</taxon>
        <taxon>Papilionoideae</taxon>
        <taxon>50 kb inversion clade</taxon>
        <taxon>dalbergioids sensu lato</taxon>
        <taxon>Dalbergieae</taxon>
        <taxon>Pterocarpus clade</taxon>
        <taxon>Stylosanthes</taxon>
    </lineage>
</organism>
<accession>A0ABU6YHJ2</accession>
<feature type="region of interest" description="Disordered" evidence="1">
    <location>
        <begin position="1"/>
        <end position="47"/>
    </location>
</feature>
<name>A0ABU6YHJ2_9FABA</name>
<dbReference type="Proteomes" id="UP001341840">
    <property type="component" value="Unassembled WGS sequence"/>
</dbReference>
<feature type="region of interest" description="Disordered" evidence="1">
    <location>
        <begin position="87"/>
        <end position="118"/>
    </location>
</feature>
<keyword evidence="3" id="KW-1185">Reference proteome</keyword>
<comment type="caution">
    <text evidence="2">The sequence shown here is derived from an EMBL/GenBank/DDBJ whole genome shotgun (WGS) entry which is preliminary data.</text>
</comment>
<evidence type="ECO:0000256" key="1">
    <source>
        <dbReference type="SAM" id="MobiDB-lite"/>
    </source>
</evidence>